<evidence type="ECO:0000256" key="9">
    <source>
        <dbReference type="HAMAP-Rule" id="MF_00097"/>
    </source>
</evidence>
<evidence type="ECO:0000313" key="14">
    <source>
        <dbReference type="Proteomes" id="UP001230915"/>
    </source>
</evidence>
<comment type="catalytic activity">
    <reaction evidence="7 9 10">
        <text>2-(2-carboxy-4-methylthiazol-5-yl)ethyl phosphate + 4-amino-2-methyl-5-(diphosphooxymethyl)pyrimidine + 2 H(+) = thiamine phosphate + CO2 + diphosphate</text>
        <dbReference type="Rhea" id="RHEA:47848"/>
        <dbReference type="ChEBI" id="CHEBI:15378"/>
        <dbReference type="ChEBI" id="CHEBI:16526"/>
        <dbReference type="ChEBI" id="CHEBI:33019"/>
        <dbReference type="ChEBI" id="CHEBI:37575"/>
        <dbReference type="ChEBI" id="CHEBI:57841"/>
        <dbReference type="ChEBI" id="CHEBI:62890"/>
        <dbReference type="EC" id="2.5.1.3"/>
    </reaction>
</comment>
<keyword evidence="4 9" id="KW-0460">Magnesium</keyword>
<dbReference type="InterPro" id="IPR013785">
    <property type="entry name" value="Aldolase_TIM"/>
</dbReference>
<evidence type="ECO:0000256" key="3">
    <source>
        <dbReference type="ARBA" id="ARBA00022723"/>
    </source>
</evidence>
<evidence type="ECO:0000256" key="7">
    <source>
        <dbReference type="ARBA" id="ARBA00047851"/>
    </source>
</evidence>
<proteinExistence type="inferred from homology"/>
<dbReference type="NCBIfam" id="TIGR00693">
    <property type="entry name" value="thiE"/>
    <property type="match status" value="1"/>
</dbReference>
<evidence type="ECO:0000256" key="5">
    <source>
        <dbReference type="ARBA" id="ARBA00022977"/>
    </source>
</evidence>
<dbReference type="InterPro" id="IPR022998">
    <property type="entry name" value="ThiamineP_synth_TenI"/>
</dbReference>
<dbReference type="HAMAP" id="MF_00097">
    <property type="entry name" value="TMP_synthase"/>
    <property type="match status" value="1"/>
</dbReference>
<feature type="binding site" evidence="9">
    <location>
        <position position="104"/>
    </location>
    <ligand>
        <name>4-amino-2-methyl-5-(diphosphooxymethyl)pyrimidine</name>
        <dbReference type="ChEBI" id="CHEBI:57841"/>
    </ligand>
</feature>
<keyword evidence="3 9" id="KW-0479">Metal-binding</keyword>
<evidence type="ECO:0000256" key="10">
    <source>
        <dbReference type="RuleBase" id="RU003826"/>
    </source>
</evidence>
<organism evidence="13 14">
    <name type="scientific">Mesonia profundi</name>
    <dbReference type="NCBI Taxonomy" id="3070998"/>
    <lineage>
        <taxon>Bacteria</taxon>
        <taxon>Pseudomonadati</taxon>
        <taxon>Bacteroidota</taxon>
        <taxon>Flavobacteriia</taxon>
        <taxon>Flavobacteriales</taxon>
        <taxon>Flavobacteriaceae</taxon>
        <taxon>Mesonia</taxon>
    </lineage>
</organism>
<reference evidence="13 14" key="1">
    <citation type="submission" date="2023-08" db="EMBL/GenBank/DDBJ databases">
        <title>Mesonia sp. MT50, isolated from deep-sea sediment of the Mariana Trench.</title>
        <authorList>
            <person name="Fu H."/>
        </authorList>
    </citation>
    <scope>NUCLEOTIDE SEQUENCE [LARGE SCALE GENOMIC DNA]</scope>
    <source>
        <strain evidence="13 14">MT50</strain>
    </source>
</reference>
<comment type="similarity">
    <text evidence="9 10">Belongs to the thiamine-phosphate synthase family.</text>
</comment>
<dbReference type="PANTHER" id="PTHR20857:SF15">
    <property type="entry name" value="THIAMINE-PHOSPHATE SYNTHASE"/>
    <property type="match status" value="1"/>
</dbReference>
<evidence type="ECO:0000256" key="1">
    <source>
        <dbReference type="ARBA" id="ARBA00005165"/>
    </source>
</evidence>
<feature type="binding site" evidence="9">
    <location>
        <begin position="130"/>
        <end position="132"/>
    </location>
    <ligand>
        <name>2-[(2R,5Z)-2-carboxy-4-methylthiazol-5(2H)-ylidene]ethyl phosphate</name>
        <dbReference type="ChEBI" id="CHEBI:62899"/>
    </ligand>
</feature>
<keyword evidence="5 9" id="KW-0784">Thiamine biosynthesis</keyword>
<dbReference type="CDD" id="cd00564">
    <property type="entry name" value="TMP_TenI"/>
    <property type="match status" value="1"/>
</dbReference>
<comment type="catalytic activity">
    <reaction evidence="6 9 10">
        <text>4-methyl-5-(2-phosphooxyethyl)-thiazole + 4-amino-2-methyl-5-(diphosphooxymethyl)pyrimidine + H(+) = thiamine phosphate + diphosphate</text>
        <dbReference type="Rhea" id="RHEA:22328"/>
        <dbReference type="ChEBI" id="CHEBI:15378"/>
        <dbReference type="ChEBI" id="CHEBI:33019"/>
        <dbReference type="ChEBI" id="CHEBI:37575"/>
        <dbReference type="ChEBI" id="CHEBI:57841"/>
        <dbReference type="ChEBI" id="CHEBI:58296"/>
        <dbReference type="EC" id="2.5.1.3"/>
    </reaction>
</comment>
<dbReference type="EMBL" id="JAVHUL010000024">
    <property type="protein sequence ID" value="MDQ7917861.1"/>
    <property type="molecule type" value="Genomic_DNA"/>
</dbReference>
<feature type="binding site" evidence="9">
    <location>
        <position position="163"/>
    </location>
    <ligand>
        <name>2-[(2R,5Z)-2-carboxy-4-methylthiazol-5(2H)-ylidene]ethyl phosphate</name>
        <dbReference type="ChEBI" id="CHEBI:62899"/>
    </ligand>
</feature>
<evidence type="ECO:0000256" key="8">
    <source>
        <dbReference type="ARBA" id="ARBA00047883"/>
    </source>
</evidence>
<comment type="catalytic activity">
    <reaction evidence="8 9 10">
        <text>2-[(2R,5Z)-2-carboxy-4-methylthiazol-5(2H)-ylidene]ethyl phosphate + 4-amino-2-methyl-5-(diphosphooxymethyl)pyrimidine + 2 H(+) = thiamine phosphate + CO2 + diphosphate</text>
        <dbReference type="Rhea" id="RHEA:47844"/>
        <dbReference type="ChEBI" id="CHEBI:15378"/>
        <dbReference type="ChEBI" id="CHEBI:16526"/>
        <dbReference type="ChEBI" id="CHEBI:33019"/>
        <dbReference type="ChEBI" id="CHEBI:37575"/>
        <dbReference type="ChEBI" id="CHEBI:57841"/>
        <dbReference type="ChEBI" id="CHEBI:62899"/>
        <dbReference type="EC" id="2.5.1.3"/>
    </reaction>
</comment>
<dbReference type="PANTHER" id="PTHR20857">
    <property type="entry name" value="THIAMINE-PHOSPHATE PYROPHOSPHORYLASE"/>
    <property type="match status" value="1"/>
</dbReference>
<evidence type="ECO:0000256" key="6">
    <source>
        <dbReference type="ARBA" id="ARBA00047334"/>
    </source>
</evidence>
<dbReference type="Proteomes" id="UP001230915">
    <property type="component" value="Unassembled WGS sequence"/>
</dbReference>
<comment type="function">
    <text evidence="9">Condenses 4-methyl-5-(beta-hydroxyethyl)thiazole monophosphate (THZ-P) and 2-methyl-4-amino-5-hydroxymethyl pyrimidine pyrophosphate (HMP-PP) to form thiamine monophosphate (TMP).</text>
</comment>
<dbReference type="InterPro" id="IPR036206">
    <property type="entry name" value="ThiamineP_synth_sf"/>
</dbReference>
<protein>
    <recommendedName>
        <fullName evidence="9">Thiamine-phosphate synthase</fullName>
        <shortName evidence="9">TP synthase</shortName>
        <shortName evidence="9">TPS</shortName>
        <ecNumber evidence="9">2.5.1.3</ecNumber>
    </recommendedName>
    <alternativeName>
        <fullName evidence="9">Thiamine-phosphate pyrophosphorylase</fullName>
        <shortName evidence="9">TMP pyrophosphorylase</shortName>
        <shortName evidence="9">TMP-PPase</shortName>
    </alternativeName>
</protein>
<name>A0ABU1A538_9FLAO</name>
<evidence type="ECO:0000256" key="4">
    <source>
        <dbReference type="ARBA" id="ARBA00022842"/>
    </source>
</evidence>
<feature type="binding site" evidence="9">
    <location>
        <begin position="33"/>
        <end position="37"/>
    </location>
    <ligand>
        <name>4-amino-2-methyl-5-(diphosphooxymethyl)pyrimidine</name>
        <dbReference type="ChEBI" id="CHEBI:57841"/>
    </ligand>
</feature>
<dbReference type="GO" id="GO:0004789">
    <property type="term" value="F:thiamine-phosphate diphosphorylase activity"/>
    <property type="evidence" value="ECO:0007669"/>
    <property type="project" value="UniProtKB-EC"/>
</dbReference>
<gene>
    <name evidence="9 13" type="primary">thiE</name>
    <name evidence="13" type="ORF">RBU60_09765</name>
</gene>
<accession>A0ABU1A538</accession>
<feature type="binding site" evidence="9">
    <location>
        <position position="133"/>
    </location>
    <ligand>
        <name>4-amino-2-methyl-5-(diphosphooxymethyl)pyrimidine</name>
        <dbReference type="ChEBI" id="CHEBI:57841"/>
    </ligand>
</feature>
<evidence type="ECO:0000256" key="11">
    <source>
        <dbReference type="RuleBase" id="RU004253"/>
    </source>
</evidence>
<dbReference type="RefSeq" id="WP_308864719.1">
    <property type="nucleotide sequence ID" value="NZ_JAVHUL010000024.1"/>
</dbReference>
<comment type="caution">
    <text evidence="9">Lacks conserved residue(s) required for the propagation of feature annotation.</text>
</comment>
<dbReference type="Pfam" id="PF02581">
    <property type="entry name" value="TMP-TENI"/>
    <property type="match status" value="1"/>
</dbReference>
<sequence>MIPKLHYISQGDSPKQHLDNIQKACTFGAELVQLRLKHAGEATVLKTAEKAREITSNYQTRLIINDHYKIAKAVQADGVHLGKTDPCPTIAKKHLHPWQVIGGTANTLQDCNELMEKKVDYIGLGPFRFTNTKHNLSPILGLNGYASVLKAFKSEVPIIAIGGITLKDVPEILKTGVYGIAVSGALTKDFNNMKRFNKIVQTPTTQEQIWIPNNNN</sequence>
<feature type="domain" description="Thiamine phosphate synthase/TenI" evidence="12">
    <location>
        <begin position="11"/>
        <end position="185"/>
    </location>
</feature>
<feature type="binding site" evidence="9">
    <location>
        <position position="85"/>
    </location>
    <ligand>
        <name>Mg(2+)</name>
        <dbReference type="ChEBI" id="CHEBI:18420"/>
    </ligand>
</feature>
<evidence type="ECO:0000313" key="13">
    <source>
        <dbReference type="EMBL" id="MDQ7917861.1"/>
    </source>
</evidence>
<keyword evidence="14" id="KW-1185">Reference proteome</keyword>
<feature type="binding site" evidence="9">
    <location>
        <position position="65"/>
    </location>
    <ligand>
        <name>4-amino-2-methyl-5-(diphosphooxymethyl)pyrimidine</name>
        <dbReference type="ChEBI" id="CHEBI:57841"/>
    </ligand>
</feature>
<comment type="pathway">
    <text evidence="1 9 11">Cofactor biosynthesis; thiamine diphosphate biosynthesis; thiamine phosphate from 4-amino-2-methyl-5-diphosphomethylpyrimidine and 4-methyl-5-(2-phosphoethyl)-thiazole: step 1/1.</text>
</comment>
<evidence type="ECO:0000259" key="12">
    <source>
        <dbReference type="Pfam" id="PF02581"/>
    </source>
</evidence>
<comment type="caution">
    <text evidence="13">The sequence shown here is derived from an EMBL/GenBank/DDBJ whole genome shotgun (WGS) entry which is preliminary data.</text>
</comment>
<keyword evidence="2 9" id="KW-0808">Transferase</keyword>
<dbReference type="InterPro" id="IPR034291">
    <property type="entry name" value="TMP_synthase"/>
</dbReference>
<dbReference type="SUPFAM" id="SSF51391">
    <property type="entry name" value="Thiamin phosphate synthase"/>
    <property type="match status" value="1"/>
</dbReference>
<evidence type="ECO:0000256" key="2">
    <source>
        <dbReference type="ARBA" id="ARBA00022679"/>
    </source>
</evidence>
<dbReference type="EC" id="2.5.1.3" evidence="9"/>
<dbReference type="Gene3D" id="3.20.20.70">
    <property type="entry name" value="Aldolase class I"/>
    <property type="match status" value="1"/>
</dbReference>
<comment type="cofactor">
    <cofactor evidence="9">
        <name>Mg(2+)</name>
        <dbReference type="ChEBI" id="CHEBI:18420"/>
    </cofactor>
    <text evidence="9">Binds 1 Mg(2+) ion per subunit.</text>
</comment>
<feature type="binding site" evidence="9">
    <location>
        <position position="66"/>
    </location>
    <ligand>
        <name>Mg(2+)</name>
        <dbReference type="ChEBI" id="CHEBI:18420"/>
    </ligand>
</feature>